<feature type="non-terminal residue" evidence="3">
    <location>
        <position position="296"/>
    </location>
</feature>
<dbReference type="PANTHER" id="PTHR43000">
    <property type="entry name" value="DTDP-D-GLUCOSE 4,6-DEHYDRATASE-RELATED"/>
    <property type="match status" value="1"/>
</dbReference>
<evidence type="ECO:0000256" key="1">
    <source>
        <dbReference type="ARBA" id="ARBA00007637"/>
    </source>
</evidence>
<comment type="similarity">
    <text evidence="1">Belongs to the NAD(P)-dependent epimerase/dehydratase family.</text>
</comment>
<dbReference type="InterPro" id="IPR001509">
    <property type="entry name" value="Epimerase_deHydtase"/>
</dbReference>
<dbReference type="Pfam" id="PF01370">
    <property type="entry name" value="Epimerase"/>
    <property type="match status" value="1"/>
</dbReference>
<name>A0A424Z4D9_9EURY</name>
<reference evidence="3 4" key="1">
    <citation type="submission" date="2018-08" db="EMBL/GenBank/DDBJ databases">
        <title>The metabolism and importance of syntrophic acetate oxidation coupled to methane or sulfide production in haloalkaline environments.</title>
        <authorList>
            <person name="Timmers P.H.A."/>
            <person name="Vavourakis C.D."/>
            <person name="Sorokin D.Y."/>
            <person name="Sinninghe Damste J.S."/>
            <person name="Muyzer G."/>
            <person name="Stams A.J.M."/>
            <person name="Plugge C.M."/>
        </authorList>
    </citation>
    <scope>NUCLEOTIDE SEQUENCE [LARGE SCALE GENOMIC DNA]</scope>
    <source>
        <strain evidence="3">MSAO_Arc3</strain>
    </source>
</reference>
<accession>A0A424Z4D9</accession>
<organism evidence="3 4">
    <name type="scientific">Methanosalsum natronophilum</name>
    <dbReference type="NCBI Taxonomy" id="768733"/>
    <lineage>
        <taxon>Archaea</taxon>
        <taxon>Methanobacteriati</taxon>
        <taxon>Methanobacteriota</taxon>
        <taxon>Stenosarchaea group</taxon>
        <taxon>Methanomicrobia</taxon>
        <taxon>Methanosarcinales</taxon>
        <taxon>Methanosarcinaceae</taxon>
        <taxon>Methanosalsum</taxon>
    </lineage>
</organism>
<feature type="domain" description="NAD-dependent epimerase/dehydratase" evidence="2">
    <location>
        <begin position="6"/>
        <end position="237"/>
    </location>
</feature>
<protein>
    <submittedName>
        <fullName evidence="3">NAD-dependent epimerase/dehydratase family protein</fullName>
    </submittedName>
</protein>
<dbReference type="Gene3D" id="3.90.25.10">
    <property type="entry name" value="UDP-galactose 4-epimerase, domain 1"/>
    <property type="match status" value="1"/>
</dbReference>
<dbReference type="Proteomes" id="UP000284763">
    <property type="component" value="Unassembled WGS sequence"/>
</dbReference>
<evidence type="ECO:0000313" key="3">
    <source>
        <dbReference type="EMBL" id="RQD92247.1"/>
    </source>
</evidence>
<dbReference type="SUPFAM" id="SSF51735">
    <property type="entry name" value="NAD(P)-binding Rossmann-fold domains"/>
    <property type="match status" value="1"/>
</dbReference>
<dbReference type="AlphaFoldDB" id="A0A424Z4D9"/>
<evidence type="ECO:0000259" key="2">
    <source>
        <dbReference type="Pfam" id="PF01370"/>
    </source>
</evidence>
<dbReference type="EMBL" id="QZAB01000046">
    <property type="protein sequence ID" value="RQD92247.1"/>
    <property type="molecule type" value="Genomic_DNA"/>
</dbReference>
<comment type="caution">
    <text evidence="3">The sequence shown here is derived from an EMBL/GenBank/DDBJ whole genome shotgun (WGS) entry which is preliminary data.</text>
</comment>
<sequence>MKNKRILITGGLGQVGSYLTERYYENNEITILDNASSSYRDTVPENVNLVIGDIQGPEAVRLVNQADIVIHTAAQIDVNKSFNQPSFDCDTNIQGTLNLLAASKDLNLDKFIYFSSAAVYGDPIKIPVHESHPTEPLSPYGVSKLAGEKYALMYQRAFDLPVVAIRPFNIYSPRQNPLNPYSGVISKFIEHVKSNQSPTIFGDGKQTRDFISVHDIVNLVNLILKSNKVIGKVFNAGTGTQTNINTLSDLVMELTGNELEINYQEARPGDIYHSVADISAAKKLGFKPDLNLKRGL</sequence>
<proteinExistence type="inferred from homology"/>
<dbReference type="InterPro" id="IPR036291">
    <property type="entry name" value="NAD(P)-bd_dom_sf"/>
</dbReference>
<evidence type="ECO:0000313" key="4">
    <source>
        <dbReference type="Proteomes" id="UP000284763"/>
    </source>
</evidence>
<gene>
    <name evidence="3" type="ORF">D5R95_00560</name>
</gene>
<dbReference type="Gene3D" id="3.40.50.720">
    <property type="entry name" value="NAD(P)-binding Rossmann-like Domain"/>
    <property type="match status" value="1"/>
</dbReference>